<feature type="region of interest" description="Disordered" evidence="1">
    <location>
        <begin position="147"/>
        <end position="193"/>
    </location>
</feature>
<protein>
    <recommendedName>
        <fullName evidence="2">TRIP4/RQT4 C2HC5-type zinc finger domain-containing protein</fullName>
    </recommendedName>
</protein>
<dbReference type="AlphaFoldDB" id="S2KE26"/>
<evidence type="ECO:0000313" key="3">
    <source>
        <dbReference type="EMBL" id="EPB90615.1"/>
    </source>
</evidence>
<dbReference type="GO" id="GO:0005634">
    <property type="term" value="C:nucleus"/>
    <property type="evidence" value="ECO:0007669"/>
    <property type="project" value="InterPro"/>
</dbReference>
<dbReference type="InterPro" id="IPR009349">
    <property type="entry name" value="TRIP4/RQT4_C2HC5_Znf"/>
</dbReference>
<dbReference type="Pfam" id="PF06221">
    <property type="entry name" value="zf-C2HC5"/>
    <property type="match status" value="1"/>
</dbReference>
<evidence type="ECO:0000259" key="2">
    <source>
        <dbReference type="Pfam" id="PF06221"/>
    </source>
</evidence>
<feature type="compositionally biased region" description="Low complexity" evidence="1">
    <location>
        <begin position="172"/>
        <end position="183"/>
    </location>
</feature>
<organism evidence="3 4">
    <name type="scientific">Mucor circinelloides f. circinelloides (strain 1006PhL)</name>
    <name type="common">Mucormycosis agent</name>
    <name type="synonym">Calyptromyces circinelloides</name>
    <dbReference type="NCBI Taxonomy" id="1220926"/>
    <lineage>
        <taxon>Eukaryota</taxon>
        <taxon>Fungi</taxon>
        <taxon>Fungi incertae sedis</taxon>
        <taxon>Mucoromycota</taxon>
        <taxon>Mucoromycotina</taxon>
        <taxon>Mucoromycetes</taxon>
        <taxon>Mucorales</taxon>
        <taxon>Mucorineae</taxon>
        <taxon>Mucoraceae</taxon>
        <taxon>Mucor</taxon>
    </lineage>
</organism>
<proteinExistence type="predicted"/>
<dbReference type="FunCoup" id="S2KE26">
    <property type="interactions" value="197"/>
</dbReference>
<dbReference type="eggNOG" id="KOG2845">
    <property type="taxonomic scope" value="Eukaryota"/>
</dbReference>
<dbReference type="GO" id="GO:0045893">
    <property type="term" value="P:positive regulation of DNA-templated transcription"/>
    <property type="evidence" value="ECO:0007669"/>
    <property type="project" value="TreeGrafter"/>
</dbReference>
<dbReference type="STRING" id="1220926.S2KE26"/>
<feature type="compositionally biased region" description="Low complexity" evidence="1">
    <location>
        <begin position="85"/>
        <end position="109"/>
    </location>
</feature>
<dbReference type="EMBL" id="KE123918">
    <property type="protein sequence ID" value="EPB90615.1"/>
    <property type="molecule type" value="Genomic_DNA"/>
</dbReference>
<dbReference type="GO" id="GO:0072344">
    <property type="term" value="P:rescue of stalled ribosome"/>
    <property type="evidence" value="ECO:0007669"/>
    <property type="project" value="InterPro"/>
</dbReference>
<dbReference type="PANTHER" id="PTHR12963:SF4">
    <property type="entry name" value="ACTIVATING SIGNAL COINTEGRATOR 1"/>
    <property type="match status" value="1"/>
</dbReference>
<name>S2KE26_MUCC1</name>
<accession>S2KE26</accession>
<dbReference type="InterPro" id="IPR039128">
    <property type="entry name" value="TRIP4-like"/>
</dbReference>
<evidence type="ECO:0000313" key="4">
    <source>
        <dbReference type="Proteomes" id="UP000014254"/>
    </source>
</evidence>
<dbReference type="GO" id="GO:0180022">
    <property type="term" value="C:RQC-trigger complex"/>
    <property type="evidence" value="ECO:0007669"/>
    <property type="project" value="InterPro"/>
</dbReference>
<dbReference type="Proteomes" id="UP000014254">
    <property type="component" value="Unassembled WGS sequence"/>
</dbReference>
<gene>
    <name evidence="3" type="ORF">HMPREF1544_02525</name>
</gene>
<dbReference type="OrthoDB" id="338816at2759"/>
<dbReference type="VEuPathDB" id="FungiDB:HMPREF1544_02525"/>
<feature type="region of interest" description="Disordered" evidence="1">
    <location>
        <begin position="407"/>
        <end position="436"/>
    </location>
</feature>
<evidence type="ECO:0000256" key="1">
    <source>
        <dbReference type="SAM" id="MobiDB-lite"/>
    </source>
</evidence>
<dbReference type="InParanoid" id="S2KE26"/>
<dbReference type="OMA" id="MWASPQE"/>
<feature type="region of interest" description="Disordered" evidence="1">
    <location>
        <begin position="275"/>
        <end position="299"/>
    </location>
</feature>
<keyword evidence="4" id="KW-1185">Reference proteome</keyword>
<dbReference type="GO" id="GO:0008270">
    <property type="term" value="F:zinc ion binding"/>
    <property type="evidence" value="ECO:0007669"/>
    <property type="project" value="InterPro"/>
</dbReference>
<sequence>MSLESWAIDKLSVFLGFDPETLQTQILPYLMTSNSPDAFADQLMEMVGTSDEALAFIQEFTERRFHSKQASAEQSKASPKPKPKPAASTAVNATASPSSSSTVSSIPNTESEGVFPALPSNQQPYETMWPANISVHQKKEDEYFAGLRKNRRSKNNKSQTNELRAAAFPSENKQTSTTNASASAKKEKKTSKKEMTLEAALKELDIKAETPGKKRKPCQCQATKHPLLTAAPNCLNCGKIICTAEGVGPCSFCESPVLSKEQQVALIAEAKKKRAEQKQAQNQPAKRAPGSANSGGKAAYASKLGGGNISSYGSSYQSSDDDDSRLKAEQHKEKLLEFQRTSAQRSTVIDQATDFELPTDQSNPWLTSQERALMLKKQQSNLRRIERKGQSNRHKVMTIDVQTKQVKVQDADSSSSSDDEVAETVTKMDLSKKKANNDKSSAGTYAYNPLLKGIEAPKFVGKSTKKTKGQLRRKERVQYDVDDIMNDYMFASSVADDDSIDPVNEPITCG</sequence>
<feature type="region of interest" description="Disordered" evidence="1">
    <location>
        <begin position="66"/>
        <end position="122"/>
    </location>
</feature>
<feature type="compositionally biased region" description="Low complexity" evidence="1">
    <location>
        <begin position="68"/>
        <end position="78"/>
    </location>
</feature>
<dbReference type="PANTHER" id="PTHR12963">
    <property type="entry name" value="THYROID RECEPTOR INTERACTING PROTEIN RELATED"/>
    <property type="match status" value="1"/>
</dbReference>
<feature type="domain" description="TRIP4/RQT4 C2HC5-type zinc finger" evidence="2">
    <location>
        <begin position="216"/>
        <end position="267"/>
    </location>
</feature>
<reference evidence="4" key="1">
    <citation type="submission" date="2013-05" db="EMBL/GenBank/DDBJ databases">
        <title>The Genome sequence of Mucor circinelloides f. circinelloides 1006PhL.</title>
        <authorList>
            <consortium name="The Broad Institute Genomics Platform"/>
            <person name="Cuomo C."/>
            <person name="Earl A."/>
            <person name="Findley K."/>
            <person name="Lee S.C."/>
            <person name="Walker B."/>
            <person name="Young S."/>
            <person name="Zeng Q."/>
            <person name="Gargeya S."/>
            <person name="Fitzgerald M."/>
            <person name="Haas B."/>
            <person name="Abouelleil A."/>
            <person name="Allen A.W."/>
            <person name="Alvarado L."/>
            <person name="Arachchi H.M."/>
            <person name="Berlin A.M."/>
            <person name="Chapman S.B."/>
            <person name="Gainer-Dewar J."/>
            <person name="Goldberg J."/>
            <person name="Griggs A."/>
            <person name="Gujja S."/>
            <person name="Hansen M."/>
            <person name="Howarth C."/>
            <person name="Imamovic A."/>
            <person name="Ireland A."/>
            <person name="Larimer J."/>
            <person name="McCowan C."/>
            <person name="Murphy C."/>
            <person name="Pearson M."/>
            <person name="Poon T.W."/>
            <person name="Priest M."/>
            <person name="Roberts A."/>
            <person name="Saif S."/>
            <person name="Shea T."/>
            <person name="Sisk P."/>
            <person name="Sykes S."/>
            <person name="Wortman J."/>
            <person name="Nusbaum C."/>
            <person name="Birren B."/>
        </authorList>
    </citation>
    <scope>NUCLEOTIDE SEQUENCE [LARGE SCALE GENOMIC DNA]</scope>
    <source>
        <strain evidence="4">1006PhL</strain>
    </source>
</reference>